<organism evidence="3 4">
    <name type="scientific">Mesorhabditis spiculigera</name>
    <dbReference type="NCBI Taxonomy" id="96644"/>
    <lineage>
        <taxon>Eukaryota</taxon>
        <taxon>Metazoa</taxon>
        <taxon>Ecdysozoa</taxon>
        <taxon>Nematoda</taxon>
        <taxon>Chromadorea</taxon>
        <taxon>Rhabditida</taxon>
        <taxon>Rhabditina</taxon>
        <taxon>Rhabditomorpha</taxon>
        <taxon>Rhabditoidea</taxon>
        <taxon>Rhabditidae</taxon>
        <taxon>Mesorhabditinae</taxon>
        <taxon>Mesorhabditis</taxon>
    </lineage>
</organism>
<feature type="chain" id="PRO_5041257710" evidence="2">
    <location>
        <begin position="20"/>
        <end position="109"/>
    </location>
</feature>
<evidence type="ECO:0000256" key="2">
    <source>
        <dbReference type="SAM" id="SignalP"/>
    </source>
</evidence>
<sequence length="109" mass="12039">MPKSESWLLTLALFISNYAIQFRDWPQFVPPGTRFPPIEFYFKGYPGTRQIYPLPPPAPPPPASGIFGDTATQKKPKTSTRQPSRISETNFPPAASAALGKSGWSWAGE</sequence>
<keyword evidence="2" id="KW-0732">Signal</keyword>
<dbReference type="EMBL" id="CATQJA010002656">
    <property type="protein sequence ID" value="CAJ0579256.1"/>
    <property type="molecule type" value="Genomic_DNA"/>
</dbReference>
<comment type="caution">
    <text evidence="3">The sequence shown here is derived from an EMBL/GenBank/DDBJ whole genome shotgun (WGS) entry which is preliminary data.</text>
</comment>
<evidence type="ECO:0000256" key="1">
    <source>
        <dbReference type="SAM" id="MobiDB-lite"/>
    </source>
</evidence>
<feature type="signal peptide" evidence="2">
    <location>
        <begin position="1"/>
        <end position="19"/>
    </location>
</feature>
<keyword evidence="4" id="KW-1185">Reference proteome</keyword>
<gene>
    <name evidence="3" type="ORF">MSPICULIGERA_LOCUS17481</name>
</gene>
<reference evidence="3" key="1">
    <citation type="submission" date="2023-06" db="EMBL/GenBank/DDBJ databases">
        <authorList>
            <person name="Delattre M."/>
        </authorList>
    </citation>
    <scope>NUCLEOTIDE SEQUENCE</scope>
    <source>
        <strain evidence="3">AF72</strain>
    </source>
</reference>
<dbReference type="AlphaFoldDB" id="A0AA36G882"/>
<feature type="non-terminal residue" evidence="3">
    <location>
        <position position="109"/>
    </location>
</feature>
<dbReference type="Proteomes" id="UP001177023">
    <property type="component" value="Unassembled WGS sequence"/>
</dbReference>
<feature type="compositionally biased region" description="Polar residues" evidence="1">
    <location>
        <begin position="79"/>
        <end position="90"/>
    </location>
</feature>
<proteinExistence type="predicted"/>
<protein>
    <submittedName>
        <fullName evidence="3">Uncharacterized protein</fullName>
    </submittedName>
</protein>
<name>A0AA36G882_9BILA</name>
<feature type="region of interest" description="Disordered" evidence="1">
    <location>
        <begin position="56"/>
        <end position="109"/>
    </location>
</feature>
<accession>A0AA36G882</accession>
<evidence type="ECO:0000313" key="3">
    <source>
        <dbReference type="EMBL" id="CAJ0579256.1"/>
    </source>
</evidence>
<evidence type="ECO:0000313" key="4">
    <source>
        <dbReference type="Proteomes" id="UP001177023"/>
    </source>
</evidence>